<keyword evidence="3 5" id="KW-1133">Transmembrane helix</keyword>
<evidence type="ECO:0000256" key="2">
    <source>
        <dbReference type="ARBA" id="ARBA00022692"/>
    </source>
</evidence>
<evidence type="ECO:0000256" key="1">
    <source>
        <dbReference type="ARBA" id="ARBA00004301"/>
    </source>
</evidence>
<comment type="subcellular location">
    <subcellularLocation>
        <location evidence="1">Host membrane</location>
        <topology evidence="1">Multi-pass membrane protein</topology>
    </subcellularLocation>
</comment>
<gene>
    <name evidence="6" type="ORF">UFOVP639_39</name>
</gene>
<evidence type="ECO:0000256" key="5">
    <source>
        <dbReference type="SAM" id="Phobius"/>
    </source>
</evidence>
<keyword evidence="2 5" id="KW-0812">Transmembrane</keyword>
<proteinExistence type="predicted"/>
<protein>
    <submittedName>
        <fullName evidence="6">Bacteriophage holin family</fullName>
    </submittedName>
</protein>
<evidence type="ECO:0000256" key="3">
    <source>
        <dbReference type="ARBA" id="ARBA00022989"/>
    </source>
</evidence>
<evidence type="ECO:0000256" key="4">
    <source>
        <dbReference type="ARBA" id="ARBA00023136"/>
    </source>
</evidence>
<dbReference type="GO" id="GO:0033644">
    <property type="term" value="C:host cell membrane"/>
    <property type="evidence" value="ECO:0007669"/>
    <property type="project" value="UniProtKB-SubCell"/>
</dbReference>
<accession>A0A6J5N2Z4</accession>
<keyword evidence="4 5" id="KW-0472">Membrane</keyword>
<name>A0A6J5N2Z4_9CAUD</name>
<feature type="transmembrane region" description="Helical" evidence="5">
    <location>
        <begin position="60"/>
        <end position="78"/>
    </location>
</feature>
<evidence type="ECO:0000313" key="6">
    <source>
        <dbReference type="EMBL" id="CAB4153905.1"/>
    </source>
</evidence>
<dbReference type="InterPro" id="IPR006480">
    <property type="entry name" value="Phage_holin_4_1"/>
</dbReference>
<dbReference type="EMBL" id="LR796603">
    <property type="protein sequence ID" value="CAB4153905.1"/>
    <property type="molecule type" value="Genomic_DNA"/>
</dbReference>
<sequence length="146" mass="16578">MKTWALGILFAIINFLDPIKGFLILMGFMVVADTVFAMWVAKKMNQKLTSSKFFNIAPKIFFYLGSIILAYGCDYLFVGTGEVMGISLLGTKVISFAFISNEIKSINETYMKRFGKSIHDTLKEYFNVLKDLKKDIEDLVNGEDKK</sequence>
<organism evidence="6">
    <name type="scientific">uncultured Caudovirales phage</name>
    <dbReference type="NCBI Taxonomy" id="2100421"/>
    <lineage>
        <taxon>Viruses</taxon>
        <taxon>Duplodnaviria</taxon>
        <taxon>Heunggongvirae</taxon>
        <taxon>Uroviricota</taxon>
        <taxon>Caudoviricetes</taxon>
        <taxon>Peduoviridae</taxon>
        <taxon>Maltschvirus</taxon>
        <taxon>Maltschvirus maltsch</taxon>
    </lineage>
</organism>
<dbReference type="Pfam" id="PF05105">
    <property type="entry name" value="Phage_holin_4_1"/>
    <property type="match status" value="1"/>
</dbReference>
<reference evidence="6" key="1">
    <citation type="submission" date="2020-04" db="EMBL/GenBank/DDBJ databases">
        <authorList>
            <person name="Chiriac C."/>
            <person name="Salcher M."/>
            <person name="Ghai R."/>
            <person name="Kavagutti S V."/>
        </authorList>
    </citation>
    <scope>NUCLEOTIDE SEQUENCE</scope>
</reference>
<feature type="transmembrane region" description="Helical" evidence="5">
    <location>
        <begin position="20"/>
        <end position="40"/>
    </location>
</feature>